<keyword evidence="2" id="KW-1185">Reference proteome</keyword>
<dbReference type="Proteomes" id="UP001499909">
    <property type="component" value="Unassembled WGS sequence"/>
</dbReference>
<sequence length="162" mass="17490">MPDSSAALAPAGFWRELPAAQVRRLGKPRLTPTRYRVLALDLPKLKKALAAADQTSGPNLLLPLPNGSQQAFQMRASSVLTPALAAKYPELRTYAGQAATPADYVRLEITPAGLRAMLVCLGRTYLIEPYRSGDTQHYLCFDKAALPAGSKQAFEIKGGPVR</sequence>
<dbReference type="EMBL" id="BAABDH010000109">
    <property type="protein sequence ID" value="GAA3951039.1"/>
    <property type="molecule type" value="Genomic_DNA"/>
</dbReference>
<accession>A0ABP7NQF9</accession>
<comment type="caution">
    <text evidence="1">The sequence shown here is derived from an EMBL/GenBank/DDBJ whole genome shotgun (WGS) entry which is preliminary data.</text>
</comment>
<evidence type="ECO:0000313" key="2">
    <source>
        <dbReference type="Proteomes" id="UP001499909"/>
    </source>
</evidence>
<name>A0ABP7NQF9_9BACT</name>
<reference evidence="2" key="1">
    <citation type="journal article" date="2019" name="Int. J. Syst. Evol. Microbiol.">
        <title>The Global Catalogue of Microorganisms (GCM) 10K type strain sequencing project: providing services to taxonomists for standard genome sequencing and annotation.</title>
        <authorList>
            <consortium name="The Broad Institute Genomics Platform"/>
            <consortium name="The Broad Institute Genome Sequencing Center for Infectious Disease"/>
            <person name="Wu L."/>
            <person name="Ma J."/>
        </authorList>
    </citation>
    <scope>NUCLEOTIDE SEQUENCE [LARGE SCALE GENOMIC DNA]</scope>
    <source>
        <strain evidence="2">JCM 17214</strain>
    </source>
</reference>
<proteinExistence type="predicted"/>
<dbReference type="RefSeq" id="WP_345117057.1">
    <property type="nucleotide sequence ID" value="NZ_BAABDH010000109.1"/>
</dbReference>
<protein>
    <submittedName>
        <fullName evidence="1">Uncharacterized protein</fullName>
    </submittedName>
</protein>
<gene>
    <name evidence="1" type="ORF">GCM10022406_36090</name>
</gene>
<organism evidence="1 2">
    <name type="scientific">Hymenobacter algoricola</name>
    <dbReference type="NCBI Taxonomy" id="486267"/>
    <lineage>
        <taxon>Bacteria</taxon>
        <taxon>Pseudomonadati</taxon>
        <taxon>Bacteroidota</taxon>
        <taxon>Cytophagia</taxon>
        <taxon>Cytophagales</taxon>
        <taxon>Hymenobacteraceae</taxon>
        <taxon>Hymenobacter</taxon>
    </lineage>
</organism>
<evidence type="ECO:0000313" key="1">
    <source>
        <dbReference type="EMBL" id="GAA3951039.1"/>
    </source>
</evidence>